<dbReference type="InterPro" id="IPR036787">
    <property type="entry name" value="T_IF-3_N_sf"/>
</dbReference>
<dbReference type="Gene3D" id="3.10.20.80">
    <property type="entry name" value="Translation initiation factor 3 (IF-3), N-terminal domain"/>
    <property type="match status" value="1"/>
</dbReference>
<dbReference type="InterPro" id="IPR001288">
    <property type="entry name" value="Translation_initiation_fac_3"/>
</dbReference>
<dbReference type="InterPro" id="IPR036788">
    <property type="entry name" value="T_IF-3_C_sf"/>
</dbReference>
<dbReference type="PANTHER" id="PTHR10938">
    <property type="entry name" value="TRANSLATION INITIATION FACTOR IF-3"/>
    <property type="match status" value="1"/>
</dbReference>
<accession>A0A0M8MXJ3</accession>
<organism evidence="4 5">
    <name type="scientific">Malassezia pachydermatis</name>
    <dbReference type="NCBI Taxonomy" id="77020"/>
    <lineage>
        <taxon>Eukaryota</taxon>
        <taxon>Fungi</taxon>
        <taxon>Dikarya</taxon>
        <taxon>Basidiomycota</taxon>
        <taxon>Ustilaginomycotina</taxon>
        <taxon>Malasseziomycetes</taxon>
        <taxon>Malasseziales</taxon>
        <taxon>Malasseziaceae</taxon>
        <taxon>Malassezia</taxon>
    </lineage>
</organism>
<protein>
    <submittedName>
        <fullName evidence="4">Translation initiation factor if3</fullName>
    </submittedName>
</protein>
<dbReference type="GeneID" id="28729520"/>
<name>A0A0M8MXJ3_9BASI</name>
<dbReference type="AlphaFoldDB" id="A0A0M8MXJ3"/>
<evidence type="ECO:0000313" key="4">
    <source>
        <dbReference type="EMBL" id="KOS16344.1"/>
    </source>
</evidence>
<keyword evidence="3" id="KW-0648">Protein biosynthesis</keyword>
<dbReference type="GO" id="GO:0003743">
    <property type="term" value="F:translation initiation factor activity"/>
    <property type="evidence" value="ECO:0007669"/>
    <property type="project" value="UniProtKB-KW"/>
</dbReference>
<sequence>MNRSAKLWQILRGPMIRPLGKSPIGLPGDVQRTFHSAARRLAEATQNQRRDEDIRAPLIRLVDPQSGQLQGPFKPLDILAKIDRKEFMLLQVTEGPKSVEKRQEWSMNELPICRLVSKRESYKREREKKKTAAPSAPKMFQLTWNVTGNDLSHKVAKARRDLERGHVVRVVVVSKKGTARVIPGSLEEERRLAMVDQLQADLCAPSSEGGGNIARMRSEPLWKNRRVIAELTLDPITK</sequence>
<dbReference type="OrthoDB" id="10257739at2759"/>
<reference evidence="4 5" key="1">
    <citation type="submission" date="2015-07" db="EMBL/GenBank/DDBJ databases">
        <title>Draft Genome Sequence of Malassezia furfur CBS1878 and Malassezia pachydermatis CBS1879.</title>
        <authorList>
            <person name="Triana S."/>
            <person name="Ohm R."/>
            <person name="Gonzalez A."/>
            <person name="DeCock H."/>
            <person name="Restrepo S."/>
            <person name="Celis A."/>
        </authorList>
    </citation>
    <scope>NUCLEOTIDE SEQUENCE [LARGE SCALE GENOMIC DNA]</scope>
    <source>
        <strain evidence="4 5">CBS 1879</strain>
    </source>
</reference>
<dbReference type="GO" id="GO:0070124">
    <property type="term" value="P:mitochondrial translational initiation"/>
    <property type="evidence" value="ECO:0007669"/>
    <property type="project" value="TreeGrafter"/>
</dbReference>
<dbReference type="EMBL" id="LGAV01000001">
    <property type="protein sequence ID" value="KOS16344.1"/>
    <property type="molecule type" value="Genomic_DNA"/>
</dbReference>
<gene>
    <name evidence="4" type="ORF">Malapachy_3166</name>
</gene>
<dbReference type="Gene3D" id="3.30.110.10">
    <property type="entry name" value="Translation initiation factor 3 (IF-3), C-terminal domain"/>
    <property type="match status" value="1"/>
</dbReference>
<dbReference type="GO" id="GO:0032790">
    <property type="term" value="P:ribosome disassembly"/>
    <property type="evidence" value="ECO:0007669"/>
    <property type="project" value="TreeGrafter"/>
</dbReference>
<dbReference type="GO" id="GO:0005739">
    <property type="term" value="C:mitochondrion"/>
    <property type="evidence" value="ECO:0007669"/>
    <property type="project" value="TreeGrafter"/>
</dbReference>
<comment type="similarity">
    <text evidence="1">Belongs to the IF-3 family.</text>
</comment>
<dbReference type="PANTHER" id="PTHR10938:SF0">
    <property type="entry name" value="TRANSLATION INITIATION FACTOR IF-3, MITOCHONDRIAL"/>
    <property type="match status" value="1"/>
</dbReference>
<proteinExistence type="inferred from homology"/>
<keyword evidence="5" id="KW-1185">Reference proteome</keyword>
<evidence type="ECO:0000256" key="1">
    <source>
        <dbReference type="ARBA" id="ARBA00005439"/>
    </source>
</evidence>
<comment type="caution">
    <text evidence="4">The sequence shown here is derived from an EMBL/GenBank/DDBJ whole genome shotgun (WGS) entry which is preliminary data.</text>
</comment>
<dbReference type="VEuPathDB" id="FungiDB:Malapachy_3166"/>
<dbReference type="STRING" id="77020.A0A0M8MXJ3"/>
<keyword evidence="2 4" id="KW-0396">Initiation factor</keyword>
<evidence type="ECO:0000256" key="3">
    <source>
        <dbReference type="ARBA" id="ARBA00022917"/>
    </source>
</evidence>
<evidence type="ECO:0000313" key="5">
    <source>
        <dbReference type="Proteomes" id="UP000037751"/>
    </source>
</evidence>
<dbReference type="SUPFAM" id="SSF55200">
    <property type="entry name" value="Translation initiation factor IF3, C-terminal domain"/>
    <property type="match status" value="1"/>
</dbReference>
<dbReference type="Proteomes" id="UP000037751">
    <property type="component" value="Unassembled WGS sequence"/>
</dbReference>
<dbReference type="GO" id="GO:0043022">
    <property type="term" value="F:ribosome binding"/>
    <property type="evidence" value="ECO:0007669"/>
    <property type="project" value="TreeGrafter"/>
</dbReference>
<dbReference type="RefSeq" id="XP_017993976.1">
    <property type="nucleotide sequence ID" value="XM_018137644.1"/>
</dbReference>
<evidence type="ECO:0000256" key="2">
    <source>
        <dbReference type="ARBA" id="ARBA00022540"/>
    </source>
</evidence>